<keyword evidence="2" id="KW-1185">Reference proteome</keyword>
<reference evidence="1 2" key="1">
    <citation type="submission" date="2016-06" db="EMBL/GenBank/DDBJ databases">
        <authorList>
            <person name="Kjaerup R.B."/>
            <person name="Dalgaard T.S."/>
            <person name="Juul-Madsen H.R."/>
        </authorList>
    </citation>
    <scope>NUCLEOTIDE SEQUENCE [LARGE SCALE GENOMIC DNA]</scope>
    <source>
        <strain evidence="1 2">CECT 8886</strain>
    </source>
</reference>
<dbReference type="RefSeq" id="WP_067021099.1">
    <property type="nucleotide sequence ID" value="NZ_FLOB01000024.1"/>
</dbReference>
<dbReference type="STRING" id="1792290.MSP8886_04344"/>
<dbReference type="EMBL" id="FLOB01000024">
    <property type="protein sequence ID" value="SBS37981.1"/>
    <property type="molecule type" value="Genomic_DNA"/>
</dbReference>
<sequence>MTIICLEGASGVGKSTASKFMESEYGYVRIPEVNELFERSSNEPDDWYFRMQVKRWELAKTESELGKVAILDGDHLQPVWYNWIFDDLNFQPVNEVLDFYSKAFLQGLLDFPDAYVLLHVGIDELRARKDNDKSRKRSNFDMHFRLIEPQREYFESLLSGGHEGVSFIDATSPMAIGNYCRNIEKTVLTKKPGFDVVEAYIKSKATSKGKGREKATPML</sequence>
<dbReference type="Proteomes" id="UP000092544">
    <property type="component" value="Unassembled WGS sequence"/>
</dbReference>
<gene>
    <name evidence="1" type="ORF">MSP8886_04344</name>
</gene>
<organism evidence="1 2">
    <name type="scientific">Marinomonas spartinae</name>
    <dbReference type="NCBI Taxonomy" id="1792290"/>
    <lineage>
        <taxon>Bacteria</taxon>
        <taxon>Pseudomonadati</taxon>
        <taxon>Pseudomonadota</taxon>
        <taxon>Gammaproteobacteria</taxon>
        <taxon>Oceanospirillales</taxon>
        <taxon>Oceanospirillaceae</taxon>
        <taxon>Marinomonas</taxon>
    </lineage>
</organism>
<evidence type="ECO:0000313" key="1">
    <source>
        <dbReference type="EMBL" id="SBS37981.1"/>
    </source>
</evidence>
<dbReference type="AlphaFoldDB" id="A0A1A8TWN3"/>
<accession>A0A1A8TWN3</accession>
<dbReference type="SUPFAM" id="SSF52540">
    <property type="entry name" value="P-loop containing nucleoside triphosphate hydrolases"/>
    <property type="match status" value="1"/>
</dbReference>
<protein>
    <recommendedName>
        <fullName evidence="3">Chloramphenicol acetyltransferase</fullName>
    </recommendedName>
</protein>
<dbReference type="InterPro" id="IPR027417">
    <property type="entry name" value="P-loop_NTPase"/>
</dbReference>
<evidence type="ECO:0000313" key="2">
    <source>
        <dbReference type="Proteomes" id="UP000092544"/>
    </source>
</evidence>
<dbReference type="OrthoDB" id="8281890at2"/>
<evidence type="ECO:0008006" key="3">
    <source>
        <dbReference type="Google" id="ProtNLM"/>
    </source>
</evidence>
<dbReference type="Gene3D" id="3.40.50.300">
    <property type="entry name" value="P-loop containing nucleotide triphosphate hydrolases"/>
    <property type="match status" value="1"/>
</dbReference>
<name>A0A1A8TWN3_9GAMM</name>
<proteinExistence type="predicted"/>